<sequence length="123" mass="13643">MINKVTVDVISHYLAEQSLPEDLRFVFSYHVTIKNEGEHAAQLLSRHWIITDGNEKVQEVKGPGVIGKTPWLQPGESFQYSSGAILNTMVGTMQGSYQMISEDGAEFIADIQPFALAVPNQVH</sequence>
<dbReference type="NCBIfam" id="NF003967">
    <property type="entry name" value="PRK05461.1"/>
    <property type="match status" value="1"/>
</dbReference>
<dbReference type="InterPro" id="IPR023065">
    <property type="entry name" value="Uncharacterised_ApaG"/>
</dbReference>
<name>A0ABT4JS26_9GAMM</name>
<evidence type="ECO:0000313" key="4">
    <source>
        <dbReference type="EMBL" id="MCZ2721160.1"/>
    </source>
</evidence>
<dbReference type="InterPro" id="IPR036767">
    <property type="entry name" value="ApaG_sf"/>
</dbReference>
<comment type="caution">
    <text evidence="4">The sequence shown here is derived from an EMBL/GenBank/DDBJ whole genome shotgun (WGS) entry which is preliminary data.</text>
</comment>
<dbReference type="InterPro" id="IPR007474">
    <property type="entry name" value="ApaG_domain"/>
</dbReference>
<dbReference type="SUPFAM" id="SSF110069">
    <property type="entry name" value="ApaG-like"/>
    <property type="match status" value="1"/>
</dbReference>
<proteinExistence type="inferred from homology"/>
<protein>
    <recommendedName>
        <fullName evidence="1 2">Protein ApaG</fullName>
    </recommendedName>
</protein>
<dbReference type="EMBL" id="JAPUBN010000011">
    <property type="protein sequence ID" value="MCZ2721160.1"/>
    <property type="molecule type" value="Genomic_DNA"/>
</dbReference>
<dbReference type="Pfam" id="PF04379">
    <property type="entry name" value="DUF525"/>
    <property type="match status" value="1"/>
</dbReference>
<dbReference type="PROSITE" id="PS51087">
    <property type="entry name" value="APAG"/>
    <property type="match status" value="1"/>
</dbReference>
<organism evidence="4 5">
    <name type="scientific">Marinomonas phaeophyticola</name>
    <dbReference type="NCBI Taxonomy" id="3004091"/>
    <lineage>
        <taxon>Bacteria</taxon>
        <taxon>Pseudomonadati</taxon>
        <taxon>Pseudomonadota</taxon>
        <taxon>Gammaproteobacteria</taxon>
        <taxon>Oceanospirillales</taxon>
        <taxon>Oceanospirillaceae</taxon>
        <taxon>Marinomonas</taxon>
    </lineage>
</organism>
<dbReference type="Gene3D" id="2.60.40.1470">
    <property type="entry name" value="ApaG domain"/>
    <property type="match status" value="1"/>
</dbReference>
<gene>
    <name evidence="2 4" type="primary">apaG</name>
    <name evidence="4" type="ORF">O1D97_05725</name>
</gene>
<dbReference type="RefSeq" id="WP_269123692.1">
    <property type="nucleotide sequence ID" value="NZ_JAPUBN010000011.1"/>
</dbReference>
<evidence type="ECO:0000256" key="1">
    <source>
        <dbReference type="ARBA" id="ARBA00017693"/>
    </source>
</evidence>
<dbReference type="Proteomes" id="UP001149719">
    <property type="component" value="Unassembled WGS sequence"/>
</dbReference>
<dbReference type="HAMAP" id="MF_00791">
    <property type="entry name" value="ApaG"/>
    <property type="match status" value="1"/>
</dbReference>
<evidence type="ECO:0000256" key="2">
    <source>
        <dbReference type="HAMAP-Rule" id="MF_00791"/>
    </source>
</evidence>
<reference evidence="4" key="1">
    <citation type="submission" date="2022-12" db="EMBL/GenBank/DDBJ databases">
        <title>Marinomonas 15G1-11 sp. nov, isolated from marine algae.</title>
        <authorList>
            <person name="Butt M."/>
            <person name="Choi D.G."/>
            <person name="Kim J.M."/>
            <person name="Lee J.K."/>
            <person name="Baek J.H."/>
            <person name="Jeon C.O."/>
        </authorList>
    </citation>
    <scope>NUCLEOTIDE SEQUENCE</scope>
    <source>
        <strain evidence="4">15G1-11</strain>
    </source>
</reference>
<keyword evidence="5" id="KW-1185">Reference proteome</keyword>
<dbReference type="PANTHER" id="PTHR14289">
    <property type="entry name" value="F-BOX ONLY PROTEIN 3"/>
    <property type="match status" value="1"/>
</dbReference>
<evidence type="ECO:0000259" key="3">
    <source>
        <dbReference type="PROSITE" id="PS51087"/>
    </source>
</evidence>
<accession>A0ABT4JS26</accession>
<evidence type="ECO:0000313" key="5">
    <source>
        <dbReference type="Proteomes" id="UP001149719"/>
    </source>
</evidence>
<feature type="domain" description="ApaG" evidence="3">
    <location>
        <begin position="1"/>
        <end position="123"/>
    </location>
</feature>
<dbReference type="PANTHER" id="PTHR14289:SF16">
    <property type="entry name" value="POLYMERASE DELTA-INTERACTING PROTEIN 2"/>
    <property type="match status" value="1"/>
</dbReference>